<protein>
    <recommendedName>
        <fullName evidence="4">C2H2-type domain-containing protein</fullName>
    </recommendedName>
</protein>
<feature type="region of interest" description="Disordered" evidence="1">
    <location>
        <begin position="73"/>
        <end position="112"/>
    </location>
</feature>
<feature type="region of interest" description="Disordered" evidence="1">
    <location>
        <begin position="159"/>
        <end position="226"/>
    </location>
</feature>
<organism evidence="2 3">
    <name type="scientific">Dactylonectria macrodidyma</name>
    <dbReference type="NCBI Taxonomy" id="307937"/>
    <lineage>
        <taxon>Eukaryota</taxon>
        <taxon>Fungi</taxon>
        <taxon>Dikarya</taxon>
        <taxon>Ascomycota</taxon>
        <taxon>Pezizomycotina</taxon>
        <taxon>Sordariomycetes</taxon>
        <taxon>Hypocreomycetidae</taxon>
        <taxon>Hypocreales</taxon>
        <taxon>Nectriaceae</taxon>
        <taxon>Dactylonectria</taxon>
    </lineage>
</organism>
<keyword evidence="3" id="KW-1185">Reference proteome</keyword>
<sequence length="563" mass="61323">MNRHFGTYRNKAAVKHPKKARNFLGLLRPSSSSRLPVKAAINAPQTLVLPLRPKPQEQCDTEVQSCLRIASTPSSTIPSSTLPSSTLPSSTLPSSTLPSSTPPSTISSTTASSPYEHHLDCQLFPGAIDFSLNPNVLVDELIPKWISTLSRYLRAATGRDNRISGGGNASSLQGDGSSFSALPITNANNGKGKGNGGGGGGGGGGKKRPPNGSPDKEHTKKTRHGTPTVKRWFACPFYKHDPLQHQRCATFKARSVADVRQHVQRPVHPQQPLHCPVCKTKFTDIANPNLQRLRDVHVRARACSPNSITIPGITFDQVGRIRASQPRTQPTEETWFKIWDILFPNDNRPDSPYLEAGLGGMVQTLTAIYLDSSPRDKLPLGAIPHLGIILNHFVSFWSNMPVTNFGTQPQHDQATTTTATSTRTTTTTATARTAPMGTTVQSITTGSTGMVEYTNNGQWHLIPGPFAEQNPQHTDQNQVLNPASNQFPHHQYPVLETTQHLTPGSPSDVLEPHYAETGQDRSYFFDGFTPGTPTFEGIGSMLDLPAYFPPTNFQNEDRFHGNT</sequence>
<evidence type="ECO:0000313" key="3">
    <source>
        <dbReference type="Proteomes" id="UP000738349"/>
    </source>
</evidence>
<accession>A0A9P9EA19</accession>
<feature type="compositionally biased region" description="Polar residues" evidence="1">
    <location>
        <begin position="169"/>
        <end position="187"/>
    </location>
</feature>
<evidence type="ECO:0000313" key="2">
    <source>
        <dbReference type="EMBL" id="KAH7133828.1"/>
    </source>
</evidence>
<feature type="compositionally biased region" description="Low complexity" evidence="1">
    <location>
        <begin position="414"/>
        <end position="428"/>
    </location>
</feature>
<dbReference type="PANTHER" id="PTHR38166:SF1">
    <property type="entry name" value="C2H2-TYPE DOMAIN-CONTAINING PROTEIN"/>
    <property type="match status" value="1"/>
</dbReference>
<comment type="caution">
    <text evidence="2">The sequence shown here is derived from an EMBL/GenBank/DDBJ whole genome shotgun (WGS) entry which is preliminary data.</text>
</comment>
<evidence type="ECO:0008006" key="4">
    <source>
        <dbReference type="Google" id="ProtNLM"/>
    </source>
</evidence>
<dbReference type="EMBL" id="JAGMUV010000015">
    <property type="protein sequence ID" value="KAH7133828.1"/>
    <property type="molecule type" value="Genomic_DNA"/>
</dbReference>
<dbReference type="AlphaFoldDB" id="A0A9P9EA19"/>
<feature type="region of interest" description="Disordered" evidence="1">
    <location>
        <begin position="407"/>
        <end position="428"/>
    </location>
</feature>
<evidence type="ECO:0000256" key="1">
    <source>
        <dbReference type="SAM" id="MobiDB-lite"/>
    </source>
</evidence>
<name>A0A9P9EA19_9HYPO</name>
<dbReference type="Proteomes" id="UP000738349">
    <property type="component" value="Unassembled WGS sequence"/>
</dbReference>
<feature type="compositionally biased region" description="Gly residues" evidence="1">
    <location>
        <begin position="191"/>
        <end position="204"/>
    </location>
</feature>
<dbReference type="PANTHER" id="PTHR38166">
    <property type="entry name" value="C2H2-TYPE DOMAIN-CONTAINING PROTEIN-RELATED"/>
    <property type="match status" value="1"/>
</dbReference>
<reference evidence="2" key="1">
    <citation type="journal article" date="2021" name="Nat. Commun.">
        <title>Genetic determinants of endophytism in the Arabidopsis root mycobiome.</title>
        <authorList>
            <person name="Mesny F."/>
            <person name="Miyauchi S."/>
            <person name="Thiergart T."/>
            <person name="Pickel B."/>
            <person name="Atanasova L."/>
            <person name="Karlsson M."/>
            <person name="Huettel B."/>
            <person name="Barry K.W."/>
            <person name="Haridas S."/>
            <person name="Chen C."/>
            <person name="Bauer D."/>
            <person name="Andreopoulos W."/>
            <person name="Pangilinan J."/>
            <person name="LaButti K."/>
            <person name="Riley R."/>
            <person name="Lipzen A."/>
            <person name="Clum A."/>
            <person name="Drula E."/>
            <person name="Henrissat B."/>
            <person name="Kohler A."/>
            <person name="Grigoriev I.V."/>
            <person name="Martin F.M."/>
            <person name="Hacquard S."/>
        </authorList>
    </citation>
    <scope>NUCLEOTIDE SEQUENCE</scope>
    <source>
        <strain evidence="2">MPI-CAGE-AT-0147</strain>
    </source>
</reference>
<dbReference type="OrthoDB" id="5106864at2759"/>
<proteinExistence type="predicted"/>
<gene>
    <name evidence="2" type="ORF">EDB81DRAFT_950084</name>
</gene>